<keyword evidence="1" id="KW-0812">Transmembrane</keyword>
<evidence type="ECO:0000313" key="2">
    <source>
        <dbReference type="EMBL" id="BCL59433.1"/>
    </source>
</evidence>
<dbReference type="KEGG" id="dbk:DGMP_01260"/>
<organism evidence="2 3">
    <name type="scientific">Desulfomarina profundi</name>
    <dbReference type="NCBI Taxonomy" id="2772557"/>
    <lineage>
        <taxon>Bacteria</taxon>
        <taxon>Pseudomonadati</taxon>
        <taxon>Thermodesulfobacteriota</taxon>
        <taxon>Desulfobulbia</taxon>
        <taxon>Desulfobulbales</taxon>
        <taxon>Desulfobulbaceae</taxon>
        <taxon>Desulfomarina</taxon>
    </lineage>
</organism>
<evidence type="ECO:0000256" key="1">
    <source>
        <dbReference type="SAM" id="Phobius"/>
    </source>
</evidence>
<feature type="transmembrane region" description="Helical" evidence="1">
    <location>
        <begin position="12"/>
        <end position="32"/>
    </location>
</feature>
<keyword evidence="3" id="KW-1185">Reference proteome</keyword>
<evidence type="ECO:0008006" key="4">
    <source>
        <dbReference type="Google" id="ProtNLM"/>
    </source>
</evidence>
<feature type="transmembrane region" description="Helical" evidence="1">
    <location>
        <begin position="39"/>
        <end position="63"/>
    </location>
</feature>
<accession>A0A8D5JCC8</accession>
<proteinExistence type="predicted"/>
<protein>
    <recommendedName>
        <fullName evidence="4">YdcF family protein</fullName>
    </recommendedName>
</protein>
<reference evidence="2" key="1">
    <citation type="submission" date="2020-09" db="EMBL/GenBank/DDBJ databases">
        <title>Desulfogranum mesoprofundum gen. nov., sp. nov., a novel mesophilic, sulfate-reducing chemolithoautotroph isolated from a deep-sea hydrothermal vent chimney in the Suiyo Seamount.</title>
        <authorList>
            <person name="Hashimoto Y."/>
            <person name="Nakagawa S."/>
        </authorList>
    </citation>
    <scope>NUCLEOTIDE SEQUENCE</scope>
    <source>
        <strain evidence="2">KT2</strain>
    </source>
</reference>
<dbReference type="EMBL" id="AP024086">
    <property type="protein sequence ID" value="BCL59433.1"/>
    <property type="molecule type" value="Genomic_DNA"/>
</dbReference>
<dbReference type="Proteomes" id="UP000826725">
    <property type="component" value="Chromosome"/>
</dbReference>
<evidence type="ECO:0000313" key="3">
    <source>
        <dbReference type="Proteomes" id="UP000826725"/>
    </source>
</evidence>
<sequence>MAVNKLVDFLRASSQILPMSLSVIVFGWFLFFRKKNGKGAALVLTGVFSLYCFSLFPVAAFLLQPLQVHYTRYIPQPDSLNYIVVLGDGIKQIN</sequence>
<keyword evidence="1" id="KW-0472">Membrane</keyword>
<name>A0A8D5JCC8_9BACT</name>
<dbReference type="AlphaFoldDB" id="A0A8D5JCC8"/>
<keyword evidence="1" id="KW-1133">Transmembrane helix</keyword>
<dbReference type="RefSeq" id="WP_228855669.1">
    <property type="nucleotide sequence ID" value="NZ_AP024086.1"/>
</dbReference>
<gene>
    <name evidence="2" type="ORF">DGMP_01260</name>
</gene>